<dbReference type="EMBL" id="LNIX01000019">
    <property type="protein sequence ID" value="OXA44589.1"/>
    <property type="molecule type" value="Genomic_DNA"/>
</dbReference>
<keyword evidence="1" id="KW-0812">Transmembrane</keyword>
<keyword evidence="3" id="KW-1185">Reference proteome</keyword>
<accession>A0A226DHE4</accession>
<dbReference type="Proteomes" id="UP000198287">
    <property type="component" value="Unassembled WGS sequence"/>
</dbReference>
<gene>
    <name evidence="2" type="ORF">Fcan01_20977</name>
</gene>
<keyword evidence="1" id="KW-1133">Transmembrane helix</keyword>
<dbReference type="AlphaFoldDB" id="A0A226DHE4"/>
<evidence type="ECO:0000313" key="2">
    <source>
        <dbReference type="EMBL" id="OXA44589.1"/>
    </source>
</evidence>
<evidence type="ECO:0000256" key="1">
    <source>
        <dbReference type="SAM" id="Phobius"/>
    </source>
</evidence>
<sequence length="267" mass="29481">MAFVALNDPSAPIENVIAKSLDDSGYKKCSGEIKTHFKIETPATVTTPLRMAENDDEIEAQNQDMEANGLSTLCKPLIRHRKIAGICLFVVLAAAVGLGLYISRSNDPVKKEQESETQPDDVQKIPNLIISEVSSGIIENLRRRKPGYSLSFQASGLSPRDIYDIFDAMKDGVVVLTIDFDIFLETQETCVDMSGYLDSDSIIEMINVKNITILRPNVCFFQSNVAQFLTFTKKLQNAEIGIGDDPIIRKMTVWLNESSPGVAINST</sequence>
<name>A0A226DHE4_FOLCA</name>
<comment type="caution">
    <text evidence="2">The sequence shown here is derived from an EMBL/GenBank/DDBJ whole genome shotgun (WGS) entry which is preliminary data.</text>
</comment>
<proteinExistence type="predicted"/>
<feature type="transmembrane region" description="Helical" evidence="1">
    <location>
        <begin position="83"/>
        <end position="102"/>
    </location>
</feature>
<protein>
    <submittedName>
        <fullName evidence="2">Uncharacterized protein</fullName>
    </submittedName>
</protein>
<organism evidence="2 3">
    <name type="scientific">Folsomia candida</name>
    <name type="common">Springtail</name>
    <dbReference type="NCBI Taxonomy" id="158441"/>
    <lineage>
        <taxon>Eukaryota</taxon>
        <taxon>Metazoa</taxon>
        <taxon>Ecdysozoa</taxon>
        <taxon>Arthropoda</taxon>
        <taxon>Hexapoda</taxon>
        <taxon>Collembola</taxon>
        <taxon>Entomobryomorpha</taxon>
        <taxon>Isotomoidea</taxon>
        <taxon>Isotomidae</taxon>
        <taxon>Proisotominae</taxon>
        <taxon>Folsomia</taxon>
    </lineage>
</organism>
<evidence type="ECO:0000313" key="3">
    <source>
        <dbReference type="Proteomes" id="UP000198287"/>
    </source>
</evidence>
<reference evidence="2 3" key="1">
    <citation type="submission" date="2015-12" db="EMBL/GenBank/DDBJ databases">
        <title>The genome of Folsomia candida.</title>
        <authorList>
            <person name="Faddeeva A."/>
            <person name="Derks M.F."/>
            <person name="Anvar Y."/>
            <person name="Smit S."/>
            <person name="Van Straalen N."/>
            <person name="Roelofs D."/>
        </authorList>
    </citation>
    <scope>NUCLEOTIDE SEQUENCE [LARGE SCALE GENOMIC DNA]</scope>
    <source>
        <strain evidence="2 3">VU population</strain>
        <tissue evidence="2">Whole body</tissue>
    </source>
</reference>
<keyword evidence="1" id="KW-0472">Membrane</keyword>